<evidence type="ECO:0000256" key="1">
    <source>
        <dbReference type="SAM" id="MobiDB-lite"/>
    </source>
</evidence>
<evidence type="ECO:0000313" key="2">
    <source>
        <dbReference type="EMBL" id="KAK4024430.1"/>
    </source>
</evidence>
<gene>
    <name evidence="2" type="ORF">OUZ56_009852</name>
</gene>
<sequence>MAELKKKIEVMIQADSKSVPGMENDVVDDDSPIDPKDFFSPLKSISNPQKRFSPADDEINRFFETKTCNDFRVVDSSFPYLRRLFIQLNTGLPSSAAVKTGTHPTETTERFKLAEPTLPSTHSTSIGCNYARSKIPPNTKP</sequence>
<proteinExistence type="predicted"/>
<name>A0ABR0AHB7_9CRUS</name>
<dbReference type="EMBL" id="JAOYFB010000037">
    <property type="protein sequence ID" value="KAK4024430.1"/>
    <property type="molecule type" value="Genomic_DNA"/>
</dbReference>
<evidence type="ECO:0000313" key="3">
    <source>
        <dbReference type="Proteomes" id="UP001234178"/>
    </source>
</evidence>
<reference evidence="2 3" key="1">
    <citation type="journal article" date="2023" name="Nucleic Acids Res.">
        <title>The hologenome of Daphnia magna reveals possible DNA methylation and microbiome-mediated evolution of the host genome.</title>
        <authorList>
            <person name="Chaturvedi A."/>
            <person name="Li X."/>
            <person name="Dhandapani V."/>
            <person name="Marshall H."/>
            <person name="Kissane S."/>
            <person name="Cuenca-Cambronero M."/>
            <person name="Asole G."/>
            <person name="Calvet F."/>
            <person name="Ruiz-Romero M."/>
            <person name="Marangio P."/>
            <person name="Guigo R."/>
            <person name="Rago D."/>
            <person name="Mirbahai L."/>
            <person name="Eastwood N."/>
            <person name="Colbourne J.K."/>
            <person name="Zhou J."/>
            <person name="Mallon E."/>
            <person name="Orsini L."/>
        </authorList>
    </citation>
    <scope>NUCLEOTIDE SEQUENCE [LARGE SCALE GENOMIC DNA]</scope>
    <source>
        <strain evidence="2">LRV0_1</strain>
    </source>
</reference>
<feature type="region of interest" description="Disordered" evidence="1">
    <location>
        <begin position="117"/>
        <end position="141"/>
    </location>
</feature>
<protein>
    <submittedName>
        <fullName evidence="2">Uncharacterized protein</fullName>
    </submittedName>
</protein>
<keyword evidence="3" id="KW-1185">Reference proteome</keyword>
<feature type="region of interest" description="Disordered" evidence="1">
    <location>
        <begin position="19"/>
        <end position="51"/>
    </location>
</feature>
<accession>A0ABR0AHB7</accession>
<dbReference type="Proteomes" id="UP001234178">
    <property type="component" value="Unassembled WGS sequence"/>
</dbReference>
<comment type="caution">
    <text evidence="2">The sequence shown here is derived from an EMBL/GenBank/DDBJ whole genome shotgun (WGS) entry which is preliminary data.</text>
</comment>
<organism evidence="2 3">
    <name type="scientific">Daphnia magna</name>
    <dbReference type="NCBI Taxonomy" id="35525"/>
    <lineage>
        <taxon>Eukaryota</taxon>
        <taxon>Metazoa</taxon>
        <taxon>Ecdysozoa</taxon>
        <taxon>Arthropoda</taxon>
        <taxon>Crustacea</taxon>
        <taxon>Branchiopoda</taxon>
        <taxon>Diplostraca</taxon>
        <taxon>Cladocera</taxon>
        <taxon>Anomopoda</taxon>
        <taxon>Daphniidae</taxon>
        <taxon>Daphnia</taxon>
    </lineage>
</organism>
<feature type="compositionally biased region" description="Polar residues" evidence="1">
    <location>
        <begin position="118"/>
        <end position="127"/>
    </location>
</feature>